<dbReference type="Pfam" id="PF08002">
    <property type="entry name" value="DUF1697"/>
    <property type="match status" value="1"/>
</dbReference>
<dbReference type="Proteomes" id="UP000195913">
    <property type="component" value="Unassembled WGS sequence"/>
</dbReference>
<dbReference type="AlphaFoldDB" id="A0A1R4FBA7"/>
<evidence type="ECO:0008006" key="3">
    <source>
        <dbReference type="Google" id="ProtNLM"/>
    </source>
</evidence>
<sequence>MTRFAVFLRGINVGGVRITMKDLAATLAAAGYRRVDTVLASGNVLLDADDDDAGALAETLEAVLSERFGYPARVVAVTTARVAALVGAYPFPPIDDGVPRHDYVVLAATEEAVASVVAAAPRPADGENYAAGDSVLYWQVPRGASLSSPLAKVLASPRHKERLTTRNLKTLRKVLLRSAGTD</sequence>
<dbReference type="EMBL" id="FUHW01000014">
    <property type="protein sequence ID" value="SJM53121.1"/>
    <property type="molecule type" value="Genomic_DNA"/>
</dbReference>
<accession>A0A1R4FBA7</accession>
<dbReference type="SUPFAM" id="SSF160379">
    <property type="entry name" value="SP0830-like"/>
    <property type="match status" value="1"/>
</dbReference>
<reference evidence="1 2" key="1">
    <citation type="submission" date="2017-02" db="EMBL/GenBank/DDBJ databases">
        <authorList>
            <person name="Peterson S.W."/>
        </authorList>
    </citation>
    <scope>NUCLEOTIDE SEQUENCE [LARGE SCALE GENOMIC DNA]</scope>
    <source>
        <strain evidence="1 2">B Ar 00.02</strain>
    </source>
</reference>
<dbReference type="Gene3D" id="3.30.70.1280">
    <property type="entry name" value="SP0830-like domains"/>
    <property type="match status" value="1"/>
</dbReference>
<name>A0A1R4FBA7_9MICC</name>
<keyword evidence="2" id="KW-1185">Reference proteome</keyword>
<evidence type="ECO:0000313" key="1">
    <source>
        <dbReference type="EMBL" id="SJM53121.1"/>
    </source>
</evidence>
<dbReference type="PIRSF" id="PIRSF008502">
    <property type="entry name" value="UCP008502"/>
    <property type="match status" value="1"/>
</dbReference>
<dbReference type="InterPro" id="IPR012545">
    <property type="entry name" value="DUF1697"/>
</dbReference>
<dbReference type="RefSeq" id="WP_086995288.1">
    <property type="nucleotide sequence ID" value="NZ_FUHW01000014.1"/>
</dbReference>
<dbReference type="PANTHER" id="PTHR36439">
    <property type="entry name" value="BLL4334 PROTEIN"/>
    <property type="match status" value="1"/>
</dbReference>
<dbReference type="PANTHER" id="PTHR36439:SF1">
    <property type="entry name" value="DUF1697 DOMAIN-CONTAINING PROTEIN"/>
    <property type="match status" value="1"/>
</dbReference>
<proteinExistence type="predicted"/>
<protein>
    <recommendedName>
        <fullName evidence="3">DUF1697 domain-containing protein</fullName>
    </recommendedName>
</protein>
<gene>
    <name evidence="1" type="ORF">FM101_03145</name>
</gene>
<organism evidence="1 2">
    <name type="scientific">Arthrobacter rhombi</name>
    <dbReference type="NCBI Taxonomy" id="71253"/>
    <lineage>
        <taxon>Bacteria</taxon>
        <taxon>Bacillati</taxon>
        <taxon>Actinomycetota</taxon>
        <taxon>Actinomycetes</taxon>
        <taxon>Micrococcales</taxon>
        <taxon>Micrococcaceae</taxon>
        <taxon>Arthrobacter</taxon>
    </lineage>
</organism>
<evidence type="ECO:0000313" key="2">
    <source>
        <dbReference type="Proteomes" id="UP000195913"/>
    </source>
</evidence>